<keyword evidence="2" id="KW-1185">Reference proteome</keyword>
<dbReference type="GeneID" id="26908433"/>
<gene>
    <name evidence="1" type="ORF">ABB37_08148</name>
</gene>
<reference evidence="1 2" key="1">
    <citation type="submission" date="2015-07" db="EMBL/GenBank/DDBJ databases">
        <title>High-quality genome of monoxenous trypanosomatid Leptomonas pyrrhocoris.</title>
        <authorList>
            <person name="Flegontov P."/>
            <person name="Butenko A."/>
            <person name="Firsov S."/>
            <person name="Vlcek C."/>
            <person name="Logacheva M.D."/>
            <person name="Field M."/>
            <person name="Filatov D."/>
            <person name="Flegontova O."/>
            <person name="Gerasimov E."/>
            <person name="Jackson A.P."/>
            <person name="Kelly S."/>
            <person name="Opperdoes F."/>
            <person name="O'Reilly A."/>
            <person name="Votypka J."/>
            <person name="Yurchenko V."/>
            <person name="Lukes J."/>
        </authorList>
    </citation>
    <scope>NUCLEOTIDE SEQUENCE [LARGE SCALE GENOMIC DNA]</scope>
    <source>
        <strain evidence="1">H10</strain>
    </source>
</reference>
<evidence type="ECO:0000313" key="1">
    <source>
        <dbReference type="EMBL" id="KPA75999.1"/>
    </source>
</evidence>
<accession>A0A0M9FU52</accession>
<dbReference type="RefSeq" id="XP_015654438.1">
    <property type="nucleotide sequence ID" value="XM_015807043.1"/>
</dbReference>
<dbReference type="VEuPathDB" id="TriTrypDB:LpyrH10_22_1080"/>
<dbReference type="EMBL" id="LGTL01000022">
    <property type="protein sequence ID" value="KPA75999.1"/>
    <property type="molecule type" value="Genomic_DNA"/>
</dbReference>
<proteinExistence type="predicted"/>
<dbReference type="RefSeq" id="XP_015654439.1">
    <property type="nucleotide sequence ID" value="XM_015807044.1"/>
</dbReference>
<protein>
    <recommendedName>
        <fullName evidence="3">Secreted protein</fullName>
    </recommendedName>
</protein>
<dbReference type="OrthoDB" id="257103at2759"/>
<sequence length="62" mass="7127">MLPAASNFFAKVVFLVCLLAFFFYTVRFTCCATFTAVTPMSPEVRLFNTAYVQEVKTCLHRY</sequence>
<dbReference type="AlphaFoldDB" id="A0A0M9FU52"/>
<name>A0A0M9FU52_LEPPY</name>
<dbReference type="Proteomes" id="UP000037923">
    <property type="component" value="Unassembled WGS sequence"/>
</dbReference>
<evidence type="ECO:0000313" key="2">
    <source>
        <dbReference type="Proteomes" id="UP000037923"/>
    </source>
</evidence>
<dbReference type="EMBL" id="LGTL01000022">
    <property type="protein sequence ID" value="KPA76000.1"/>
    <property type="molecule type" value="Genomic_DNA"/>
</dbReference>
<organism evidence="1 2">
    <name type="scientific">Leptomonas pyrrhocoris</name>
    <name type="common">Firebug parasite</name>
    <dbReference type="NCBI Taxonomy" id="157538"/>
    <lineage>
        <taxon>Eukaryota</taxon>
        <taxon>Discoba</taxon>
        <taxon>Euglenozoa</taxon>
        <taxon>Kinetoplastea</taxon>
        <taxon>Metakinetoplastina</taxon>
        <taxon>Trypanosomatida</taxon>
        <taxon>Trypanosomatidae</taxon>
        <taxon>Leishmaniinae</taxon>
        <taxon>Leptomonas</taxon>
    </lineage>
</organism>
<evidence type="ECO:0008006" key="3">
    <source>
        <dbReference type="Google" id="ProtNLM"/>
    </source>
</evidence>
<comment type="caution">
    <text evidence="1">The sequence shown here is derived from an EMBL/GenBank/DDBJ whole genome shotgun (WGS) entry which is preliminary data.</text>
</comment>